<dbReference type="Proteomes" id="UP000189549">
    <property type="component" value="Unassembled WGS sequence"/>
</dbReference>
<dbReference type="CDD" id="cd03811">
    <property type="entry name" value="GT4_GT28_WabH-like"/>
    <property type="match status" value="1"/>
</dbReference>
<sequence length="343" mass="40409">TNSKIDSQNIRFAFSNKDFKFIYSKKNNLYQKILIGLYKNYQKLRYYNLINSIYHKYDYIVDFSNCLDSYIRNPLFRRGEIKTIRWIHNQLSTNLILSKKEKKKYYNIFRNHHKVVVLCREMRKLILEQVDIDENKLFILSNPIDISAIKEKGSVNKTEINQVINSTPYLLQVSRLTHRKGHEQLIDIYYELKKKGVNHKLYFVGDGNNRKNLENKVLSLSLENDILFLGEMENPYPYFKNAKLFLHCSESEGLPTVILESMVFGVPVIAMNCHTGPKDILGEKGEFGKLIPMYDKTKFIAETLELLTNDDIYKKYSNKSLERVEEFSMENVALGLDNLFYEK</sequence>
<evidence type="ECO:0000313" key="2">
    <source>
        <dbReference type="EMBL" id="OOF80873.1"/>
    </source>
</evidence>
<dbReference type="PANTHER" id="PTHR45947:SF3">
    <property type="entry name" value="SULFOQUINOVOSYL TRANSFERASE SQD2"/>
    <property type="match status" value="1"/>
</dbReference>
<dbReference type="EMBL" id="MLAH01000122">
    <property type="protein sequence ID" value="OOF80873.1"/>
    <property type="molecule type" value="Genomic_DNA"/>
</dbReference>
<gene>
    <name evidence="2" type="ORF">BKG93_11845</name>
</gene>
<dbReference type="InterPro" id="IPR050194">
    <property type="entry name" value="Glycosyltransferase_grp1"/>
</dbReference>
<dbReference type="PANTHER" id="PTHR45947">
    <property type="entry name" value="SULFOQUINOVOSYL TRANSFERASE SQD2"/>
    <property type="match status" value="1"/>
</dbReference>
<protein>
    <recommendedName>
        <fullName evidence="1">Glycosyl transferase family 1 domain-containing protein</fullName>
    </recommendedName>
</protein>
<reference evidence="2 3" key="1">
    <citation type="submission" date="2016-10" db="EMBL/GenBank/DDBJ databases">
        <title>Rodentibacter gen. nov. and new species.</title>
        <authorList>
            <person name="Christensen H."/>
        </authorList>
    </citation>
    <scope>NUCLEOTIDE SEQUENCE [LARGE SCALE GENOMIC DNA]</scope>
    <source>
        <strain evidence="2 3">Ppn157</strain>
    </source>
</reference>
<dbReference type="RefSeq" id="WP_077477220.1">
    <property type="nucleotide sequence ID" value="NZ_MLAH01000122.1"/>
</dbReference>
<name>A0A1V3KUP8_9PAST</name>
<comment type="caution">
    <text evidence="2">The sequence shown here is derived from an EMBL/GenBank/DDBJ whole genome shotgun (WGS) entry which is preliminary data.</text>
</comment>
<organism evidence="2 3">
    <name type="scientific">Rodentibacter ratti</name>
    <dbReference type="NCBI Taxonomy" id="1906745"/>
    <lineage>
        <taxon>Bacteria</taxon>
        <taxon>Pseudomonadati</taxon>
        <taxon>Pseudomonadota</taxon>
        <taxon>Gammaproteobacteria</taxon>
        <taxon>Pasteurellales</taxon>
        <taxon>Pasteurellaceae</taxon>
        <taxon>Rodentibacter</taxon>
    </lineage>
</organism>
<accession>A0A1V3KUP8</accession>
<proteinExistence type="predicted"/>
<dbReference type="AlphaFoldDB" id="A0A1V3KUP8"/>
<dbReference type="Pfam" id="PF00534">
    <property type="entry name" value="Glycos_transf_1"/>
    <property type="match status" value="1"/>
</dbReference>
<evidence type="ECO:0000313" key="3">
    <source>
        <dbReference type="Proteomes" id="UP000189549"/>
    </source>
</evidence>
<dbReference type="SUPFAM" id="SSF53756">
    <property type="entry name" value="UDP-Glycosyltransferase/glycogen phosphorylase"/>
    <property type="match status" value="1"/>
</dbReference>
<feature type="non-terminal residue" evidence="2">
    <location>
        <position position="1"/>
    </location>
</feature>
<dbReference type="InterPro" id="IPR001296">
    <property type="entry name" value="Glyco_trans_1"/>
</dbReference>
<dbReference type="Gene3D" id="3.40.50.2000">
    <property type="entry name" value="Glycogen Phosphorylase B"/>
    <property type="match status" value="2"/>
</dbReference>
<evidence type="ECO:0000259" key="1">
    <source>
        <dbReference type="Pfam" id="PF00534"/>
    </source>
</evidence>
<dbReference type="GO" id="GO:0016757">
    <property type="term" value="F:glycosyltransferase activity"/>
    <property type="evidence" value="ECO:0007669"/>
    <property type="project" value="InterPro"/>
</dbReference>
<feature type="domain" description="Glycosyl transferase family 1" evidence="1">
    <location>
        <begin position="165"/>
        <end position="320"/>
    </location>
</feature>